<dbReference type="Proteomes" id="UP000540490">
    <property type="component" value="Unassembled WGS sequence"/>
</dbReference>
<dbReference type="RefSeq" id="WP_182973670.1">
    <property type="nucleotide sequence ID" value="NZ_JABEQN010000008.1"/>
</dbReference>
<protein>
    <submittedName>
        <fullName evidence="2">Uncharacterized protein</fullName>
    </submittedName>
</protein>
<dbReference type="EMBL" id="JABEQO010000008">
    <property type="protein sequence ID" value="MBB2164525.1"/>
    <property type="molecule type" value="Genomic_DNA"/>
</dbReference>
<sequence length="128" mass="13788">MEYRALVKQLTPAVSISLPDAVARRASRPPHGGRGLVWAAAAALLCDLSDGYILADQFGAPGRFALSILGPTRLVLPPWIWLLIAVASLSAGWFLDRAQRGRARQLRLMVRALRFGALGVGAFLRLAS</sequence>
<comment type="caution">
    <text evidence="2">The sequence shown here is derived from an EMBL/GenBank/DDBJ whole genome shotgun (WGS) entry which is preliminary data.</text>
</comment>
<evidence type="ECO:0000313" key="5">
    <source>
        <dbReference type="Proteomes" id="UP000561077"/>
    </source>
</evidence>
<evidence type="ECO:0000313" key="3">
    <source>
        <dbReference type="EMBL" id="MBB2193708.1"/>
    </source>
</evidence>
<reference evidence="4 5" key="1">
    <citation type="submission" date="2020-04" db="EMBL/GenBank/DDBJ databases">
        <title>Description of novel Gluconacetobacter.</title>
        <authorList>
            <person name="Sombolestani A."/>
        </authorList>
    </citation>
    <scope>NUCLEOTIDE SEQUENCE [LARGE SCALE GENOMIC DNA]</scope>
    <source>
        <strain evidence="3 4">LMG 1728</strain>
        <strain evidence="2 5">LMG 1731</strain>
    </source>
</reference>
<proteinExistence type="predicted"/>
<evidence type="ECO:0000313" key="2">
    <source>
        <dbReference type="EMBL" id="MBB2164525.1"/>
    </source>
</evidence>
<evidence type="ECO:0000256" key="1">
    <source>
        <dbReference type="SAM" id="Phobius"/>
    </source>
</evidence>
<dbReference type="AlphaFoldDB" id="A0A7W4IKE3"/>
<keyword evidence="4" id="KW-1185">Reference proteome</keyword>
<keyword evidence="1" id="KW-0472">Membrane</keyword>
<dbReference type="EMBL" id="JABEQN010000008">
    <property type="protein sequence ID" value="MBB2193708.1"/>
    <property type="molecule type" value="Genomic_DNA"/>
</dbReference>
<name>A0A7W4IKE3_9PROT</name>
<gene>
    <name evidence="3" type="ORF">HLH25_08640</name>
    <name evidence="2" type="ORF">HLH26_08215</name>
</gene>
<accession>A0A7W4IKE3</accession>
<organism evidence="2 5">
    <name type="scientific">Gluconacetobacter dulcium</name>
    <dbReference type="NCBI Taxonomy" id="2729096"/>
    <lineage>
        <taxon>Bacteria</taxon>
        <taxon>Pseudomonadati</taxon>
        <taxon>Pseudomonadota</taxon>
        <taxon>Alphaproteobacteria</taxon>
        <taxon>Acetobacterales</taxon>
        <taxon>Acetobacteraceae</taxon>
        <taxon>Gluconacetobacter</taxon>
    </lineage>
</organism>
<feature type="transmembrane region" description="Helical" evidence="1">
    <location>
        <begin position="108"/>
        <end position="127"/>
    </location>
</feature>
<dbReference type="Proteomes" id="UP000561077">
    <property type="component" value="Unassembled WGS sequence"/>
</dbReference>
<evidence type="ECO:0000313" key="4">
    <source>
        <dbReference type="Proteomes" id="UP000540490"/>
    </source>
</evidence>
<feature type="transmembrane region" description="Helical" evidence="1">
    <location>
        <begin position="35"/>
        <end position="55"/>
    </location>
</feature>
<keyword evidence="1" id="KW-1133">Transmembrane helix</keyword>
<feature type="transmembrane region" description="Helical" evidence="1">
    <location>
        <begin position="75"/>
        <end position="96"/>
    </location>
</feature>
<keyword evidence="1" id="KW-0812">Transmembrane</keyword>